<sequence length="118" mass="13635">MLDINLFRTDKGGNPDLIHESQCSRFASVELVDEVIALDKAWRERQFELDKIRQELNATSKKIDKLKAANNKIVRAFGEKRVEDNLKNHVDLCRMLDIVALEKGLIYNEDVDSWSCTK</sequence>
<reference evidence="3" key="1">
    <citation type="journal article" date="2009" name="Science">
        <title>The B73 maize genome: complexity, diversity, and dynamics.</title>
        <authorList>
            <person name="Schnable P.S."/>
            <person name="Ware D."/>
            <person name="Fulton R.S."/>
            <person name="Stein J.C."/>
            <person name="Wei F."/>
            <person name="Pasternak S."/>
            <person name="Liang C."/>
            <person name="Zhang J."/>
            <person name="Fulton L."/>
            <person name="Graves T.A."/>
            <person name="Minx P."/>
            <person name="Reily A.D."/>
            <person name="Courtney L."/>
            <person name="Kruchowski S.S."/>
            <person name="Tomlinson C."/>
            <person name="Strong C."/>
            <person name="Delehaunty K."/>
            <person name="Fronick C."/>
            <person name="Courtney B."/>
            <person name="Rock S.M."/>
            <person name="Belter E."/>
            <person name="Du F."/>
            <person name="Kim K."/>
            <person name="Abbott R.M."/>
            <person name="Cotton M."/>
            <person name="Levy A."/>
            <person name="Marchetto P."/>
            <person name="Ochoa K."/>
            <person name="Jackson S.M."/>
            <person name="Gillam B."/>
            <person name="Chen W."/>
            <person name="Yan L."/>
            <person name="Higginbotham J."/>
            <person name="Cardenas M."/>
            <person name="Waligorski J."/>
            <person name="Applebaum E."/>
            <person name="Phelps L."/>
            <person name="Falcone J."/>
            <person name="Kanchi K."/>
            <person name="Thane T."/>
            <person name="Scimone A."/>
            <person name="Thane N."/>
            <person name="Henke J."/>
            <person name="Wang T."/>
            <person name="Ruppert J."/>
            <person name="Shah N."/>
            <person name="Rotter K."/>
            <person name="Hodges J."/>
            <person name="Ingenthron E."/>
            <person name="Cordes M."/>
            <person name="Kohlberg S."/>
            <person name="Sgro J."/>
            <person name="Delgado B."/>
            <person name="Mead K."/>
            <person name="Chinwalla A."/>
            <person name="Leonard S."/>
            <person name="Crouse K."/>
            <person name="Collura K."/>
            <person name="Kudrna D."/>
            <person name="Currie J."/>
            <person name="He R."/>
            <person name="Angelova A."/>
            <person name="Rajasekar S."/>
            <person name="Mueller T."/>
            <person name="Lomeli R."/>
            <person name="Scara G."/>
            <person name="Ko A."/>
            <person name="Delaney K."/>
            <person name="Wissotski M."/>
            <person name="Lopez G."/>
            <person name="Campos D."/>
            <person name="Braidotti M."/>
            <person name="Ashley E."/>
            <person name="Golser W."/>
            <person name="Kim H."/>
            <person name="Lee S."/>
            <person name="Lin J."/>
            <person name="Dujmic Z."/>
            <person name="Kim W."/>
            <person name="Talag J."/>
            <person name="Zuccolo A."/>
            <person name="Fan C."/>
            <person name="Sebastian A."/>
            <person name="Kramer M."/>
            <person name="Spiegel L."/>
            <person name="Nascimento L."/>
            <person name="Zutavern T."/>
            <person name="Miller B."/>
            <person name="Ambroise C."/>
            <person name="Muller S."/>
            <person name="Spooner W."/>
            <person name="Narechania A."/>
            <person name="Ren L."/>
            <person name="Wei S."/>
            <person name="Kumari S."/>
            <person name="Faga B."/>
            <person name="Levy M.J."/>
            <person name="McMahan L."/>
            <person name="Van Buren P."/>
            <person name="Vaughn M.W."/>
            <person name="Ying K."/>
            <person name="Yeh C.-T."/>
            <person name="Emrich S.J."/>
            <person name="Jia Y."/>
            <person name="Kalyanaraman A."/>
            <person name="Hsia A.-P."/>
            <person name="Barbazuk W.B."/>
            <person name="Baucom R.S."/>
            <person name="Brutnell T.P."/>
            <person name="Carpita N.C."/>
            <person name="Chaparro C."/>
            <person name="Chia J.-M."/>
            <person name="Deragon J.-M."/>
            <person name="Estill J.C."/>
            <person name="Fu Y."/>
            <person name="Jeddeloh J.A."/>
            <person name="Han Y."/>
            <person name="Lee H."/>
            <person name="Li P."/>
            <person name="Lisch D.R."/>
            <person name="Liu S."/>
            <person name="Liu Z."/>
            <person name="Nagel D.H."/>
            <person name="McCann M.C."/>
            <person name="SanMiguel P."/>
            <person name="Myers A.M."/>
            <person name="Nettleton D."/>
            <person name="Nguyen J."/>
            <person name="Penning B.W."/>
            <person name="Ponnala L."/>
            <person name="Schneider K.L."/>
            <person name="Schwartz D.C."/>
            <person name="Sharma A."/>
            <person name="Soderlund C."/>
            <person name="Springer N.M."/>
            <person name="Sun Q."/>
            <person name="Wang H."/>
            <person name="Waterman M."/>
            <person name="Westerman R."/>
            <person name="Wolfgruber T.K."/>
            <person name="Yang L."/>
            <person name="Yu Y."/>
            <person name="Zhang L."/>
            <person name="Zhou S."/>
            <person name="Zhu Q."/>
            <person name="Bennetzen J.L."/>
            <person name="Dawe R.K."/>
            <person name="Jiang J."/>
            <person name="Jiang N."/>
            <person name="Presting G.G."/>
            <person name="Wessler S.R."/>
            <person name="Aluru S."/>
            <person name="Martienssen R.A."/>
            <person name="Clifton S.W."/>
            <person name="McCombie W.R."/>
            <person name="Wing R.A."/>
            <person name="Wilson R.K."/>
        </authorList>
    </citation>
    <scope>NUCLEOTIDE SEQUENCE [LARGE SCALE GENOMIC DNA]</scope>
    <source>
        <strain evidence="3">cv. B73</strain>
    </source>
</reference>
<evidence type="ECO:0000313" key="2">
    <source>
        <dbReference type="EnsemblPlants" id="Zm00001eb384020_P001"/>
    </source>
</evidence>
<dbReference type="InterPro" id="IPR002317">
    <property type="entry name" value="Ser-tRNA-ligase_type_1"/>
</dbReference>
<dbReference type="Gene3D" id="1.10.287.40">
    <property type="entry name" value="Serine-tRNA synthetase, tRNA binding domain"/>
    <property type="match status" value="1"/>
</dbReference>
<dbReference type="AlphaFoldDB" id="A0A804R3L6"/>
<reference evidence="2" key="3">
    <citation type="submission" date="2021-05" db="UniProtKB">
        <authorList>
            <consortium name="EnsemblPlants"/>
        </authorList>
    </citation>
    <scope>IDENTIFICATION</scope>
    <source>
        <strain evidence="2">cv. B73</strain>
    </source>
</reference>
<dbReference type="InterPro" id="IPR042103">
    <property type="entry name" value="SerRS_1_N_sf"/>
</dbReference>
<dbReference type="Gramene" id="Zm00001eb384020_T001">
    <property type="protein sequence ID" value="Zm00001eb384020_P001"/>
    <property type="gene ID" value="Zm00001eb384020"/>
</dbReference>
<organism evidence="2 3">
    <name type="scientific">Zea mays</name>
    <name type="common">Maize</name>
    <dbReference type="NCBI Taxonomy" id="4577"/>
    <lineage>
        <taxon>Eukaryota</taxon>
        <taxon>Viridiplantae</taxon>
        <taxon>Streptophyta</taxon>
        <taxon>Embryophyta</taxon>
        <taxon>Tracheophyta</taxon>
        <taxon>Spermatophyta</taxon>
        <taxon>Magnoliopsida</taxon>
        <taxon>Liliopsida</taxon>
        <taxon>Poales</taxon>
        <taxon>Poaceae</taxon>
        <taxon>PACMAD clade</taxon>
        <taxon>Panicoideae</taxon>
        <taxon>Andropogonodae</taxon>
        <taxon>Andropogoneae</taxon>
        <taxon>Tripsacinae</taxon>
        <taxon>Zea</taxon>
    </lineage>
</organism>
<evidence type="ECO:0000313" key="3">
    <source>
        <dbReference type="Proteomes" id="UP000007305"/>
    </source>
</evidence>
<reference evidence="2" key="2">
    <citation type="submission" date="2019-07" db="EMBL/GenBank/DDBJ databases">
        <authorList>
            <person name="Seetharam A."/>
            <person name="Woodhouse M."/>
            <person name="Cannon E."/>
        </authorList>
    </citation>
    <scope>NUCLEOTIDE SEQUENCE [LARGE SCALE GENOMIC DNA]</scope>
    <source>
        <strain evidence="2">cv. B73</strain>
    </source>
</reference>
<dbReference type="EnsemblPlants" id="Zm00001eb384020_T001">
    <property type="protein sequence ID" value="Zm00001eb384020_P001"/>
    <property type="gene ID" value="Zm00001eb384020"/>
</dbReference>
<dbReference type="Proteomes" id="UP000007305">
    <property type="component" value="Chromosome 9"/>
</dbReference>
<dbReference type="InterPro" id="IPR010978">
    <property type="entry name" value="tRNA-bd_arm"/>
</dbReference>
<dbReference type="SUPFAM" id="SSF46589">
    <property type="entry name" value="tRNA-binding arm"/>
    <property type="match status" value="1"/>
</dbReference>
<name>A0A804R3L6_MAIZE</name>
<dbReference type="RefSeq" id="XP_035818448.1">
    <property type="nucleotide sequence ID" value="XM_035962555.1"/>
</dbReference>
<dbReference type="GeneID" id="100279490"/>
<gene>
    <name evidence="2" type="primary">LOC100279490</name>
</gene>
<dbReference type="PANTHER" id="PTHR11778">
    <property type="entry name" value="SERYL-TRNA SYNTHETASE"/>
    <property type="match status" value="1"/>
</dbReference>
<dbReference type="GO" id="GO:0004828">
    <property type="term" value="F:serine-tRNA ligase activity"/>
    <property type="evidence" value="ECO:0007669"/>
    <property type="project" value="InterPro"/>
</dbReference>
<keyword evidence="3" id="KW-1185">Reference proteome</keyword>
<protein>
    <recommendedName>
        <fullName evidence="1">Serine-tRNA synthetase type1 N-terminal domain-containing protein</fullName>
    </recommendedName>
</protein>
<feature type="domain" description="Serine-tRNA synthetase type1 N-terminal" evidence="1">
    <location>
        <begin position="1"/>
        <end position="74"/>
    </location>
</feature>
<accession>A0A804R3L6</accession>
<dbReference type="KEGG" id="zma:100279490"/>
<evidence type="ECO:0000259" key="1">
    <source>
        <dbReference type="Pfam" id="PF02403"/>
    </source>
</evidence>
<dbReference type="InParanoid" id="A0A804R3L6"/>
<dbReference type="Pfam" id="PF02403">
    <property type="entry name" value="Seryl_tRNA_N"/>
    <property type="match status" value="1"/>
</dbReference>
<dbReference type="GO" id="GO:0006434">
    <property type="term" value="P:seryl-tRNA aminoacylation"/>
    <property type="evidence" value="ECO:0007669"/>
    <property type="project" value="InterPro"/>
</dbReference>
<dbReference type="OrthoDB" id="10264585at2759"/>
<dbReference type="InterPro" id="IPR015866">
    <property type="entry name" value="Ser-tRNA-synth_1_N"/>
</dbReference>
<dbReference type="GO" id="GO:0005524">
    <property type="term" value="F:ATP binding"/>
    <property type="evidence" value="ECO:0007669"/>
    <property type="project" value="InterPro"/>
</dbReference>
<proteinExistence type="predicted"/>